<evidence type="ECO:0000313" key="8">
    <source>
        <dbReference type="Proteomes" id="UP000276301"/>
    </source>
</evidence>
<keyword evidence="4 5" id="KW-0012">Acyltransferase</keyword>
<keyword evidence="8" id="KW-1185">Reference proteome</keyword>
<organism evidence="7 8">
    <name type="scientific">Anaerotruncus massiliensis</name>
    <name type="common">ex Liu et al. 2021</name>
    <dbReference type="NCBI Taxonomy" id="2321404"/>
    <lineage>
        <taxon>Bacteria</taxon>
        <taxon>Bacillati</taxon>
        <taxon>Bacillota</taxon>
        <taxon>Clostridia</taxon>
        <taxon>Eubacteriales</taxon>
        <taxon>Oscillospiraceae</taxon>
        <taxon>Anaerotruncus</taxon>
    </lineage>
</organism>
<keyword evidence="2 5" id="KW-0808">Transferase</keyword>
<evidence type="ECO:0000256" key="4">
    <source>
        <dbReference type="ARBA" id="ARBA00023315"/>
    </source>
</evidence>
<dbReference type="PANTHER" id="PTHR43017">
    <property type="entry name" value="GALACTOSIDE O-ACETYLTRANSFERASE"/>
    <property type="match status" value="1"/>
</dbReference>
<dbReference type="EC" id="2.3.1.-" evidence="5"/>
<evidence type="ECO:0000256" key="1">
    <source>
        <dbReference type="ARBA" id="ARBA00007274"/>
    </source>
</evidence>
<keyword evidence="3" id="KW-0677">Repeat</keyword>
<dbReference type="RefSeq" id="WP_101549433.1">
    <property type="nucleotide sequence ID" value="NZ_DBFBJK010000005.1"/>
</dbReference>
<dbReference type="Gene3D" id="2.160.10.10">
    <property type="entry name" value="Hexapeptide repeat proteins"/>
    <property type="match status" value="1"/>
</dbReference>
<evidence type="ECO:0000259" key="6">
    <source>
        <dbReference type="SMART" id="SM01266"/>
    </source>
</evidence>
<dbReference type="CDD" id="cd03357">
    <property type="entry name" value="LbH_MAT_GAT"/>
    <property type="match status" value="1"/>
</dbReference>
<dbReference type="InterPro" id="IPR011004">
    <property type="entry name" value="Trimer_LpxA-like_sf"/>
</dbReference>
<dbReference type="PROSITE" id="PS00101">
    <property type="entry name" value="HEXAPEP_TRANSFERASES"/>
    <property type="match status" value="1"/>
</dbReference>
<dbReference type="SMART" id="SM01266">
    <property type="entry name" value="Mac"/>
    <property type="match status" value="1"/>
</dbReference>
<proteinExistence type="inferred from homology"/>
<dbReference type="InterPro" id="IPR039369">
    <property type="entry name" value="LacA-like"/>
</dbReference>
<dbReference type="AlphaFoldDB" id="A0A498CNK1"/>
<accession>A0A498CNK1</accession>
<comment type="similarity">
    <text evidence="1 5">Belongs to the transferase hexapeptide repeat family.</text>
</comment>
<dbReference type="InterPro" id="IPR001451">
    <property type="entry name" value="Hexapep"/>
</dbReference>
<evidence type="ECO:0000256" key="5">
    <source>
        <dbReference type="RuleBase" id="RU367021"/>
    </source>
</evidence>
<gene>
    <name evidence="7" type="ORF">D4A47_10540</name>
</gene>
<dbReference type="Proteomes" id="UP000276301">
    <property type="component" value="Unassembled WGS sequence"/>
</dbReference>
<dbReference type="FunFam" id="2.160.10.10:FF:000008">
    <property type="entry name" value="Maltose O-acetyltransferase"/>
    <property type="match status" value="1"/>
</dbReference>
<evidence type="ECO:0000313" key="7">
    <source>
        <dbReference type="EMBL" id="RLL09104.1"/>
    </source>
</evidence>
<dbReference type="EMBL" id="RCHT01000022">
    <property type="protein sequence ID" value="RLL09104.1"/>
    <property type="molecule type" value="Genomic_DNA"/>
</dbReference>
<sequence>MTEREKMLAGEPYDPGDPELVRLRLMMRQICQAYNNLPPEDEAGHDRLRMRMLGAHKERAYMEPPVWFDYGVNTSVGERFYANFGLTVLDSAQVIIGDYVEIGPNVDIYTATHPLDPTARATGLEYGKPVRIGNHVWIGGHTVINPGVTIGDNTVIGSGSVVTRDIPAGVLAAGNPCRVIRKIVESL</sequence>
<dbReference type="SUPFAM" id="SSF51161">
    <property type="entry name" value="Trimeric LpxA-like enzymes"/>
    <property type="match status" value="1"/>
</dbReference>
<evidence type="ECO:0000256" key="3">
    <source>
        <dbReference type="ARBA" id="ARBA00022737"/>
    </source>
</evidence>
<evidence type="ECO:0000256" key="2">
    <source>
        <dbReference type="ARBA" id="ARBA00022679"/>
    </source>
</evidence>
<comment type="caution">
    <text evidence="7">The sequence shown here is derived from an EMBL/GenBank/DDBJ whole genome shotgun (WGS) entry which is preliminary data.</text>
</comment>
<dbReference type="InterPro" id="IPR024688">
    <property type="entry name" value="Mac_dom"/>
</dbReference>
<dbReference type="Pfam" id="PF00132">
    <property type="entry name" value="Hexapep"/>
    <property type="match status" value="1"/>
</dbReference>
<feature type="domain" description="Maltose/galactoside acetyltransferase" evidence="6">
    <location>
        <begin position="4"/>
        <end position="58"/>
    </location>
</feature>
<dbReference type="PANTHER" id="PTHR43017:SF1">
    <property type="entry name" value="ACETYLTRANSFERASE YJL218W-RELATED"/>
    <property type="match status" value="1"/>
</dbReference>
<dbReference type="Pfam" id="PF12464">
    <property type="entry name" value="Mac"/>
    <property type="match status" value="1"/>
</dbReference>
<name>A0A498CNK1_9FIRM</name>
<reference evidence="7 8" key="1">
    <citation type="submission" date="2018-10" db="EMBL/GenBank/DDBJ databases">
        <title>Anaerotruncus faecis sp. nov., isolated from human feces.</title>
        <authorList>
            <person name="Wang Y.-J."/>
        </authorList>
    </citation>
    <scope>NUCLEOTIDE SEQUENCE [LARGE SCALE GENOMIC DNA]</scope>
    <source>
        <strain evidence="7 8">22A2-44</strain>
    </source>
</reference>
<protein>
    <recommendedName>
        <fullName evidence="5">Acetyltransferase</fullName>
        <ecNumber evidence="5">2.3.1.-</ecNumber>
    </recommendedName>
</protein>
<dbReference type="GO" id="GO:0008870">
    <property type="term" value="F:galactoside O-acetyltransferase activity"/>
    <property type="evidence" value="ECO:0007669"/>
    <property type="project" value="TreeGrafter"/>
</dbReference>
<dbReference type="InterPro" id="IPR018357">
    <property type="entry name" value="Hexapep_transf_CS"/>
</dbReference>